<comment type="caution">
    <text evidence="5">Lacks conserved residue(s) required for the propagation of feature annotation.</text>
</comment>
<feature type="binding site" evidence="5">
    <location>
        <position position="186"/>
    </location>
    <ligand>
        <name>S-adenosyl-L-methionine</name>
        <dbReference type="ChEBI" id="CHEBI:59789"/>
    </ligand>
</feature>
<gene>
    <name evidence="5 8" type="primary">prmC</name>
    <name evidence="8" type="ORF">J3A84_02550</name>
</gene>
<feature type="domain" description="Release factor glutamine methyltransferase N-terminal" evidence="7">
    <location>
        <begin position="6"/>
        <end position="75"/>
    </location>
</feature>
<proteinExistence type="inferred from homology"/>
<dbReference type="EMBL" id="JAFNJU010000001">
    <property type="protein sequence ID" value="MBO1263921.1"/>
    <property type="molecule type" value="Genomic_DNA"/>
</dbReference>
<dbReference type="CDD" id="cd02440">
    <property type="entry name" value="AdoMet_MTases"/>
    <property type="match status" value="1"/>
</dbReference>
<name>A0A939H9G1_9CLOT</name>
<dbReference type="NCBIfam" id="TIGR00536">
    <property type="entry name" value="hemK_fam"/>
    <property type="match status" value="1"/>
</dbReference>
<feature type="binding site" evidence="5">
    <location>
        <position position="143"/>
    </location>
    <ligand>
        <name>S-adenosyl-L-methionine</name>
        <dbReference type="ChEBI" id="CHEBI:59789"/>
    </ligand>
</feature>
<protein>
    <recommendedName>
        <fullName evidence="5">Release factor glutamine methyltransferase</fullName>
        <shortName evidence="5">RF MTase</shortName>
        <ecNumber evidence="5">2.1.1.297</ecNumber>
    </recommendedName>
    <alternativeName>
        <fullName evidence="5">N5-glutamine methyltransferase PrmC</fullName>
    </alternativeName>
    <alternativeName>
        <fullName evidence="5">Protein-(glutamine-N5) MTase PrmC</fullName>
    </alternativeName>
    <alternativeName>
        <fullName evidence="5">Protein-glutamine N-methyltransferase PrmC</fullName>
    </alternativeName>
</protein>
<dbReference type="GO" id="GO:0102559">
    <property type="term" value="F:peptide chain release factor N(5)-glutamine methyltransferase activity"/>
    <property type="evidence" value="ECO:0007669"/>
    <property type="project" value="UniProtKB-EC"/>
</dbReference>
<dbReference type="InterPro" id="IPR029063">
    <property type="entry name" value="SAM-dependent_MTases_sf"/>
</dbReference>
<dbReference type="PANTHER" id="PTHR18895:SF74">
    <property type="entry name" value="MTRF1L RELEASE FACTOR GLUTAMINE METHYLTRANSFERASE"/>
    <property type="match status" value="1"/>
</dbReference>
<comment type="catalytic activity">
    <reaction evidence="4 5">
        <text>L-glutaminyl-[peptide chain release factor] + S-adenosyl-L-methionine = N(5)-methyl-L-glutaminyl-[peptide chain release factor] + S-adenosyl-L-homocysteine + H(+)</text>
        <dbReference type="Rhea" id="RHEA:42896"/>
        <dbReference type="Rhea" id="RHEA-COMP:10271"/>
        <dbReference type="Rhea" id="RHEA-COMP:10272"/>
        <dbReference type="ChEBI" id="CHEBI:15378"/>
        <dbReference type="ChEBI" id="CHEBI:30011"/>
        <dbReference type="ChEBI" id="CHEBI:57856"/>
        <dbReference type="ChEBI" id="CHEBI:59789"/>
        <dbReference type="ChEBI" id="CHEBI:61891"/>
        <dbReference type="EC" id="2.1.1.297"/>
    </reaction>
</comment>
<organism evidence="8 9">
    <name type="scientific">Proteiniclasticum aestuarii</name>
    <dbReference type="NCBI Taxonomy" id="2817862"/>
    <lineage>
        <taxon>Bacteria</taxon>
        <taxon>Bacillati</taxon>
        <taxon>Bacillota</taxon>
        <taxon>Clostridia</taxon>
        <taxon>Eubacteriales</taxon>
        <taxon>Clostridiaceae</taxon>
        <taxon>Proteiniclasticum</taxon>
    </lineage>
</organism>
<dbReference type="PANTHER" id="PTHR18895">
    <property type="entry name" value="HEMK METHYLTRANSFERASE"/>
    <property type="match status" value="1"/>
</dbReference>
<dbReference type="RefSeq" id="WP_207598417.1">
    <property type="nucleotide sequence ID" value="NZ_JAFNJU010000001.1"/>
</dbReference>
<dbReference type="Pfam" id="PF05175">
    <property type="entry name" value="MTS"/>
    <property type="match status" value="1"/>
</dbReference>
<dbReference type="FunFam" id="3.40.50.150:FF:000053">
    <property type="entry name" value="Release factor glutamine methyltransferase"/>
    <property type="match status" value="1"/>
</dbReference>
<dbReference type="GO" id="GO:0032259">
    <property type="term" value="P:methylation"/>
    <property type="evidence" value="ECO:0007669"/>
    <property type="project" value="UniProtKB-KW"/>
</dbReference>
<dbReference type="InterPro" id="IPR050320">
    <property type="entry name" value="N5-glutamine_MTase"/>
</dbReference>
<evidence type="ECO:0000313" key="9">
    <source>
        <dbReference type="Proteomes" id="UP000664218"/>
    </source>
</evidence>
<dbReference type="SUPFAM" id="SSF53335">
    <property type="entry name" value="S-adenosyl-L-methionine-dependent methyltransferases"/>
    <property type="match status" value="1"/>
</dbReference>
<dbReference type="EC" id="2.1.1.297" evidence="5"/>
<dbReference type="PROSITE" id="PS00092">
    <property type="entry name" value="N6_MTASE"/>
    <property type="match status" value="1"/>
</dbReference>
<dbReference type="NCBIfam" id="TIGR03534">
    <property type="entry name" value="RF_mod_PrmC"/>
    <property type="match status" value="1"/>
</dbReference>
<dbReference type="InterPro" id="IPR019874">
    <property type="entry name" value="RF_methyltr_PrmC"/>
</dbReference>
<evidence type="ECO:0000256" key="2">
    <source>
        <dbReference type="ARBA" id="ARBA00022679"/>
    </source>
</evidence>
<evidence type="ECO:0000256" key="1">
    <source>
        <dbReference type="ARBA" id="ARBA00022603"/>
    </source>
</evidence>
<accession>A0A939H9G1</accession>
<feature type="binding site" evidence="5">
    <location>
        <begin position="186"/>
        <end position="189"/>
    </location>
    <ligand>
        <name>substrate</name>
    </ligand>
</feature>
<feature type="domain" description="Methyltransferase small" evidence="6">
    <location>
        <begin position="105"/>
        <end position="196"/>
    </location>
</feature>
<dbReference type="InterPro" id="IPR004556">
    <property type="entry name" value="HemK-like"/>
</dbReference>
<dbReference type="GO" id="GO:0003676">
    <property type="term" value="F:nucleic acid binding"/>
    <property type="evidence" value="ECO:0007669"/>
    <property type="project" value="InterPro"/>
</dbReference>
<dbReference type="InterPro" id="IPR002052">
    <property type="entry name" value="DNA_methylase_N6_adenine_CS"/>
</dbReference>
<dbReference type="HAMAP" id="MF_02126">
    <property type="entry name" value="RF_methyltr_PrmC"/>
    <property type="match status" value="1"/>
</dbReference>
<comment type="function">
    <text evidence="5">Methylates the class 1 translation termination release factors RF1/PrfA and RF2/PrfB on the glutamine residue of the universally conserved GGQ motif.</text>
</comment>
<dbReference type="InterPro" id="IPR007848">
    <property type="entry name" value="Small_mtfrase_dom"/>
</dbReference>
<keyword evidence="1 5" id="KW-0489">Methyltransferase</keyword>
<evidence type="ECO:0000256" key="3">
    <source>
        <dbReference type="ARBA" id="ARBA00022691"/>
    </source>
</evidence>
<evidence type="ECO:0000256" key="4">
    <source>
        <dbReference type="ARBA" id="ARBA00048391"/>
    </source>
</evidence>
<comment type="caution">
    <text evidence="8">The sequence shown here is derived from an EMBL/GenBank/DDBJ whole genome shotgun (WGS) entry which is preliminary data.</text>
</comment>
<dbReference type="InterPro" id="IPR040758">
    <property type="entry name" value="PrmC_N"/>
</dbReference>
<comment type="similarity">
    <text evidence="5">Belongs to the protein N5-glutamine methyltransferase family. PrmC subfamily.</text>
</comment>
<dbReference type="Proteomes" id="UP000664218">
    <property type="component" value="Unassembled WGS sequence"/>
</dbReference>
<keyword evidence="3 5" id="KW-0949">S-adenosyl-L-methionine</keyword>
<evidence type="ECO:0000256" key="5">
    <source>
        <dbReference type="HAMAP-Rule" id="MF_02126"/>
    </source>
</evidence>
<dbReference type="AlphaFoldDB" id="A0A939H9G1"/>
<evidence type="ECO:0000313" key="8">
    <source>
        <dbReference type="EMBL" id="MBO1263921.1"/>
    </source>
</evidence>
<keyword evidence="9" id="KW-1185">Reference proteome</keyword>
<dbReference type="Gene3D" id="1.10.8.10">
    <property type="entry name" value="DNA helicase RuvA subunit, C-terminal domain"/>
    <property type="match status" value="1"/>
</dbReference>
<evidence type="ECO:0000259" key="7">
    <source>
        <dbReference type="Pfam" id="PF17827"/>
    </source>
</evidence>
<evidence type="ECO:0000259" key="6">
    <source>
        <dbReference type="Pfam" id="PF05175"/>
    </source>
</evidence>
<dbReference type="Pfam" id="PF17827">
    <property type="entry name" value="PrmC_N"/>
    <property type="match status" value="1"/>
</dbReference>
<dbReference type="Gene3D" id="3.40.50.150">
    <property type="entry name" value="Vaccinia Virus protein VP39"/>
    <property type="match status" value="1"/>
</dbReference>
<sequence>MLTIGEAVKLAQEKLSGISDTPSLDGRVLLKEVLSEDEVFLLTHREIELSEKEERAYRAKLTQREKGMPIAYIIGYKEFMGFRFKVNAHTLIPRPDTEIAVEKALEVIREKKYRKILDLCSGSGAIGLSIAGILEFTNVTLSDINKEAISVSMENAKHMDVFHRVKFIQSDLFEKIDEKYDLIVSNPPYISGKDMEELSVSVKEYEPHTALYGGIHGLDFYKEITKNAGRHLTENGMLIFEIGYDQSQEVERMLKENGFKNIITLKDLSGHHRVVSGELIPET</sequence>
<reference evidence="8" key="1">
    <citation type="submission" date="2021-03" db="EMBL/GenBank/DDBJ databases">
        <title>Proteiniclasticum marinus sp. nov., isolated from tidal flat sediment.</title>
        <authorList>
            <person name="Namirimu T."/>
            <person name="Yang J.-A."/>
            <person name="Yang S.-H."/>
            <person name="Kim Y.-J."/>
            <person name="Kwon K.K."/>
        </authorList>
    </citation>
    <scope>NUCLEOTIDE SEQUENCE</scope>
    <source>
        <strain evidence="8">SCR006</strain>
    </source>
</reference>
<keyword evidence="2 5" id="KW-0808">Transferase</keyword>